<gene>
    <name evidence="2" type="ORF">GCM10009759_14610</name>
</gene>
<comment type="caution">
    <text evidence="2">The sequence shown here is derived from an EMBL/GenBank/DDBJ whole genome shotgun (WGS) entry which is preliminary data.</text>
</comment>
<sequence length="67" mass="7360">MPFTTFETVFTETPASSATSFNRGAAAPPPGTDTPHPPPAGRREGARPASPRRRPYSYYNVRIQGRR</sequence>
<feature type="region of interest" description="Disordered" evidence="1">
    <location>
        <begin position="1"/>
        <end position="67"/>
    </location>
</feature>
<keyword evidence="3" id="KW-1185">Reference proteome</keyword>
<evidence type="ECO:0000313" key="2">
    <source>
        <dbReference type="EMBL" id="GAA2090777.1"/>
    </source>
</evidence>
<protein>
    <submittedName>
        <fullName evidence="2">Uncharacterized protein</fullName>
    </submittedName>
</protein>
<dbReference type="EMBL" id="BAAANS010000007">
    <property type="protein sequence ID" value="GAA2090777.1"/>
    <property type="molecule type" value="Genomic_DNA"/>
</dbReference>
<organism evidence="2 3">
    <name type="scientific">Kitasatospora saccharophila</name>
    <dbReference type="NCBI Taxonomy" id="407973"/>
    <lineage>
        <taxon>Bacteria</taxon>
        <taxon>Bacillati</taxon>
        <taxon>Actinomycetota</taxon>
        <taxon>Actinomycetes</taxon>
        <taxon>Kitasatosporales</taxon>
        <taxon>Streptomycetaceae</taxon>
        <taxon>Kitasatospora</taxon>
    </lineage>
</organism>
<evidence type="ECO:0000313" key="3">
    <source>
        <dbReference type="Proteomes" id="UP001500897"/>
    </source>
</evidence>
<name>A0ABN2WFW1_9ACTN</name>
<proteinExistence type="predicted"/>
<evidence type="ECO:0000256" key="1">
    <source>
        <dbReference type="SAM" id="MobiDB-lite"/>
    </source>
</evidence>
<feature type="compositionally biased region" description="Pro residues" evidence="1">
    <location>
        <begin position="27"/>
        <end position="40"/>
    </location>
</feature>
<feature type="compositionally biased region" description="Low complexity" evidence="1">
    <location>
        <begin position="1"/>
        <end position="13"/>
    </location>
</feature>
<dbReference type="Proteomes" id="UP001500897">
    <property type="component" value="Unassembled WGS sequence"/>
</dbReference>
<reference evidence="2 3" key="1">
    <citation type="journal article" date="2019" name="Int. J. Syst. Evol. Microbiol.">
        <title>The Global Catalogue of Microorganisms (GCM) 10K type strain sequencing project: providing services to taxonomists for standard genome sequencing and annotation.</title>
        <authorList>
            <consortium name="The Broad Institute Genomics Platform"/>
            <consortium name="The Broad Institute Genome Sequencing Center for Infectious Disease"/>
            <person name="Wu L."/>
            <person name="Ma J."/>
        </authorList>
    </citation>
    <scope>NUCLEOTIDE SEQUENCE [LARGE SCALE GENOMIC DNA]</scope>
    <source>
        <strain evidence="2 3">JCM 14559</strain>
    </source>
</reference>
<accession>A0ABN2WFW1</accession>